<dbReference type="Gene3D" id="2.20.25.10">
    <property type="match status" value="1"/>
</dbReference>
<name>I0IHP8_PHYMF</name>
<dbReference type="EMBL" id="AP012338">
    <property type="protein sequence ID" value="BAM04786.1"/>
    <property type="molecule type" value="Genomic_DNA"/>
</dbReference>
<dbReference type="eggNOG" id="COG2835">
    <property type="taxonomic scope" value="Bacteria"/>
</dbReference>
<keyword evidence="2" id="KW-1185">Reference proteome</keyword>
<sequence length="96" mass="10088">MAAPVDPALLSLLVCPLTRSALRQEGDTLIATKPEGAGLRYRVREGIPVMLMDEAELPDGFDDLAAFIAAHRDDVPDPERLGAALAGEDHGLGGTP</sequence>
<dbReference type="HOGENOM" id="CLU_2357287_0_0_0"/>
<accession>I0IHP8</accession>
<dbReference type="RefSeq" id="WP_014437999.1">
    <property type="nucleotide sequence ID" value="NC_017080.1"/>
</dbReference>
<dbReference type="Proteomes" id="UP000007881">
    <property type="component" value="Chromosome"/>
</dbReference>
<dbReference type="SUPFAM" id="SSF158997">
    <property type="entry name" value="Trm112p-like"/>
    <property type="match status" value="1"/>
</dbReference>
<dbReference type="KEGG" id="phm:PSMK_26270"/>
<organism evidence="1 2">
    <name type="scientific">Phycisphaera mikurensis (strain NBRC 102666 / KCTC 22515 / FYK2301M01)</name>
    <dbReference type="NCBI Taxonomy" id="1142394"/>
    <lineage>
        <taxon>Bacteria</taxon>
        <taxon>Pseudomonadati</taxon>
        <taxon>Planctomycetota</taxon>
        <taxon>Phycisphaerae</taxon>
        <taxon>Phycisphaerales</taxon>
        <taxon>Phycisphaeraceae</taxon>
        <taxon>Phycisphaera</taxon>
    </lineage>
</organism>
<evidence type="ECO:0000313" key="1">
    <source>
        <dbReference type="EMBL" id="BAM04786.1"/>
    </source>
</evidence>
<dbReference type="AlphaFoldDB" id="I0IHP8"/>
<gene>
    <name evidence="1" type="ordered locus">PSMK_26270</name>
</gene>
<evidence type="ECO:0000313" key="2">
    <source>
        <dbReference type="Proteomes" id="UP000007881"/>
    </source>
</evidence>
<protein>
    <submittedName>
        <fullName evidence="1">Uncharacterized protein</fullName>
    </submittedName>
</protein>
<dbReference type="STRING" id="1142394.PSMK_26270"/>
<proteinExistence type="predicted"/>
<reference evidence="1 2" key="1">
    <citation type="submission" date="2012-02" db="EMBL/GenBank/DDBJ databases">
        <title>Complete genome sequence of Phycisphaera mikurensis NBRC 102666.</title>
        <authorList>
            <person name="Ankai A."/>
            <person name="Hosoyama A."/>
            <person name="Terui Y."/>
            <person name="Sekine M."/>
            <person name="Fukai R."/>
            <person name="Kato Y."/>
            <person name="Nakamura S."/>
            <person name="Yamada-Narita S."/>
            <person name="Kawakoshi A."/>
            <person name="Fukunaga Y."/>
            <person name="Yamazaki S."/>
            <person name="Fujita N."/>
        </authorList>
    </citation>
    <scope>NUCLEOTIDE SEQUENCE [LARGE SCALE GENOMIC DNA]</scope>
    <source>
        <strain evidence="2">NBRC 102666 / KCTC 22515 / FYK2301M01</strain>
    </source>
</reference>